<dbReference type="KEGG" id="cak:Caul_3197"/>
<dbReference type="GO" id="GO:0016020">
    <property type="term" value="C:membrane"/>
    <property type="evidence" value="ECO:0007669"/>
    <property type="project" value="UniProtKB-SubCell"/>
</dbReference>
<dbReference type="STRING" id="366602.Caul_3197"/>
<dbReference type="InterPro" id="IPR023380">
    <property type="entry name" value="DsbB-like_sf"/>
</dbReference>
<dbReference type="EMBL" id="CP000927">
    <property type="protein sequence ID" value="ABZ72324.1"/>
    <property type="molecule type" value="Genomic_DNA"/>
</dbReference>
<evidence type="ECO:0000256" key="1">
    <source>
        <dbReference type="ARBA" id="ARBA00004141"/>
    </source>
</evidence>
<keyword evidence="4 5" id="KW-0472">Membrane</keyword>
<accession>B0T2S3</accession>
<feature type="transmembrane region" description="Helical" evidence="5">
    <location>
        <begin position="107"/>
        <end position="126"/>
    </location>
</feature>
<dbReference type="HOGENOM" id="CLU_098660_0_0_5"/>
<dbReference type="AlphaFoldDB" id="B0T2S3"/>
<keyword evidence="3 5" id="KW-1133">Transmembrane helix</keyword>
<dbReference type="GO" id="GO:0015035">
    <property type="term" value="F:protein-disulfide reductase activity"/>
    <property type="evidence" value="ECO:0007669"/>
    <property type="project" value="InterPro"/>
</dbReference>
<dbReference type="eggNOG" id="COG1495">
    <property type="taxonomic scope" value="Bacteria"/>
</dbReference>
<feature type="transmembrane region" description="Helical" evidence="5">
    <location>
        <begin position="44"/>
        <end position="62"/>
    </location>
</feature>
<organism evidence="6">
    <name type="scientific">Caulobacter sp. (strain K31)</name>
    <dbReference type="NCBI Taxonomy" id="366602"/>
    <lineage>
        <taxon>Bacteria</taxon>
        <taxon>Pseudomonadati</taxon>
        <taxon>Pseudomonadota</taxon>
        <taxon>Alphaproteobacteria</taxon>
        <taxon>Caulobacterales</taxon>
        <taxon>Caulobacteraceae</taxon>
        <taxon>Caulobacter</taxon>
    </lineage>
</organism>
<evidence type="ECO:0008006" key="7">
    <source>
        <dbReference type="Google" id="ProtNLM"/>
    </source>
</evidence>
<evidence type="ECO:0000256" key="2">
    <source>
        <dbReference type="ARBA" id="ARBA00022692"/>
    </source>
</evidence>
<name>B0T2S3_CAUSK</name>
<evidence type="ECO:0000256" key="4">
    <source>
        <dbReference type="ARBA" id="ARBA00023136"/>
    </source>
</evidence>
<gene>
    <name evidence="6" type="ordered locus">Caul_3197</name>
</gene>
<sequence length="201" mass="20840">MTIENVGDQEIRATEIRAPGIASQAAAPAAAAARAPLDQIADQWPVLALAACVFMLGTAHAFETFGKLAPCLLCLKQREVYWVTGTVALIAVVLSRTAWADRVRKPLILLLGVGFLYGAGLATYHAGAEWKWWPGPAACAAGGAVAADDLVALLKGAKIAAPSCDKAVWVFLGLSMAGWNAVISLGLAVASFTAGLRKKAA</sequence>
<protein>
    <recommendedName>
        <fullName evidence="7">Disulphide bond formation protein DsbB</fullName>
    </recommendedName>
</protein>
<proteinExistence type="predicted"/>
<dbReference type="GO" id="GO:0006457">
    <property type="term" value="P:protein folding"/>
    <property type="evidence" value="ECO:0007669"/>
    <property type="project" value="InterPro"/>
</dbReference>
<reference evidence="6" key="1">
    <citation type="submission" date="2008-01" db="EMBL/GenBank/DDBJ databases">
        <title>Complete sequence of chromosome of Caulobacter sp. K31.</title>
        <authorList>
            <consortium name="US DOE Joint Genome Institute"/>
            <person name="Copeland A."/>
            <person name="Lucas S."/>
            <person name="Lapidus A."/>
            <person name="Barry K."/>
            <person name="Glavina del Rio T."/>
            <person name="Dalin E."/>
            <person name="Tice H."/>
            <person name="Pitluck S."/>
            <person name="Bruce D."/>
            <person name="Goodwin L."/>
            <person name="Thompson L.S."/>
            <person name="Brettin T."/>
            <person name="Detter J.C."/>
            <person name="Han C."/>
            <person name="Schmutz J."/>
            <person name="Larimer F."/>
            <person name="Land M."/>
            <person name="Hauser L."/>
            <person name="Kyrpides N."/>
            <person name="Kim E."/>
            <person name="Stephens C."/>
            <person name="Richardson P."/>
        </authorList>
    </citation>
    <scope>NUCLEOTIDE SEQUENCE [LARGE SCALE GENOMIC DNA]</scope>
    <source>
        <strain evidence="6">K31</strain>
    </source>
</reference>
<evidence type="ECO:0000313" key="6">
    <source>
        <dbReference type="EMBL" id="ABZ72324.1"/>
    </source>
</evidence>
<evidence type="ECO:0000256" key="3">
    <source>
        <dbReference type="ARBA" id="ARBA00022989"/>
    </source>
</evidence>
<keyword evidence="2 5" id="KW-0812">Transmembrane</keyword>
<dbReference type="InterPro" id="IPR003752">
    <property type="entry name" value="DiS_bond_form_DsbB/BdbC"/>
</dbReference>
<dbReference type="Gene3D" id="1.20.1550.10">
    <property type="entry name" value="DsbB-like"/>
    <property type="match status" value="1"/>
</dbReference>
<feature type="transmembrane region" description="Helical" evidence="5">
    <location>
        <begin position="177"/>
        <end position="196"/>
    </location>
</feature>
<feature type="transmembrane region" description="Helical" evidence="5">
    <location>
        <begin position="82"/>
        <end position="100"/>
    </location>
</feature>
<dbReference type="Pfam" id="PF02600">
    <property type="entry name" value="DsbB"/>
    <property type="match status" value="1"/>
</dbReference>
<evidence type="ECO:0000256" key="5">
    <source>
        <dbReference type="SAM" id="Phobius"/>
    </source>
</evidence>
<comment type="subcellular location">
    <subcellularLocation>
        <location evidence="1">Membrane</location>
        <topology evidence="1">Multi-pass membrane protein</topology>
    </subcellularLocation>
</comment>
<dbReference type="SUPFAM" id="SSF158442">
    <property type="entry name" value="DsbB-like"/>
    <property type="match status" value="1"/>
</dbReference>